<feature type="transmembrane region" description="Helical" evidence="2">
    <location>
        <begin position="236"/>
        <end position="257"/>
    </location>
</feature>
<feature type="transmembrane region" description="Helical" evidence="2">
    <location>
        <begin position="33"/>
        <end position="55"/>
    </location>
</feature>
<sequence length="443" mass="45386">MAVATAQRHTGTGAGTAPPERAPGGRMESPHRLWIMLLAAVIAVLLAGCVAATGLSGRQSTAEHTAQATEALYGEVQDLSYNLADANATAATALLIGQVTPKPFTDRFGSDITQVEDLLSAASQRVTGDATASHQLKLLAEQVPEYSQWVGQALANNRFGYPVAGAYLRQASAMLTGEMVPEVDTVITEEKNATENGMSSASGTDWLTVGVCVLALAMLVLVGSRLARSTKRRMNLGVAAAKLAVLVLLGWTFTAAVGSSNAASTARGDFDLIVQTQVGASQLATSEAYVALQQIDRGEDGGKDQQRSTAALAALGPVTSAQFQAATGETEASMAAATDIKAMVSCGEAAINQAGAGNYAQAIITTVGSGSDVGQGGCEPDAQHVRDDLSALTGQSQGHYDTDMASVSSAYAGGGALELPLALGLLGAVAAAWGINRRLAEYR</sequence>
<dbReference type="EMBL" id="JAGSOG010000064">
    <property type="protein sequence ID" value="MBR7834620.1"/>
    <property type="molecule type" value="Genomic_DNA"/>
</dbReference>
<evidence type="ECO:0008006" key="5">
    <source>
        <dbReference type="Google" id="ProtNLM"/>
    </source>
</evidence>
<dbReference type="AlphaFoldDB" id="A0A941ELH6"/>
<organism evidence="3 4">
    <name type="scientific">Actinospica durhamensis</name>
    <dbReference type="NCBI Taxonomy" id="1508375"/>
    <lineage>
        <taxon>Bacteria</taxon>
        <taxon>Bacillati</taxon>
        <taxon>Actinomycetota</taxon>
        <taxon>Actinomycetes</taxon>
        <taxon>Catenulisporales</taxon>
        <taxon>Actinospicaceae</taxon>
        <taxon>Actinospica</taxon>
    </lineage>
</organism>
<feature type="transmembrane region" description="Helical" evidence="2">
    <location>
        <begin position="206"/>
        <end position="224"/>
    </location>
</feature>
<evidence type="ECO:0000313" key="4">
    <source>
        <dbReference type="Proteomes" id="UP000675781"/>
    </source>
</evidence>
<proteinExistence type="predicted"/>
<keyword evidence="2" id="KW-0812">Transmembrane</keyword>
<evidence type="ECO:0000256" key="2">
    <source>
        <dbReference type="SAM" id="Phobius"/>
    </source>
</evidence>
<dbReference type="Proteomes" id="UP000675781">
    <property type="component" value="Unassembled WGS sequence"/>
</dbReference>
<feature type="region of interest" description="Disordered" evidence="1">
    <location>
        <begin position="1"/>
        <end position="27"/>
    </location>
</feature>
<reference evidence="3" key="1">
    <citation type="submission" date="2021-04" db="EMBL/GenBank/DDBJ databases">
        <title>Genome based classification of Actinospica acidithermotolerans sp. nov., an actinobacterium isolated from an Indonesian hot spring.</title>
        <authorList>
            <person name="Kusuma A.B."/>
            <person name="Putra K.E."/>
            <person name="Nafisah S."/>
            <person name="Loh J."/>
            <person name="Nouioui I."/>
            <person name="Goodfellow M."/>
        </authorList>
    </citation>
    <scope>NUCLEOTIDE SEQUENCE</scope>
    <source>
        <strain evidence="3">CSCA 57</strain>
    </source>
</reference>
<name>A0A941ELH6_9ACTN</name>
<keyword evidence="4" id="KW-1185">Reference proteome</keyword>
<keyword evidence="2" id="KW-0472">Membrane</keyword>
<gene>
    <name evidence="3" type="ORF">KDL01_15205</name>
</gene>
<accession>A0A941ELH6</accession>
<comment type="caution">
    <text evidence="3">The sequence shown here is derived from an EMBL/GenBank/DDBJ whole genome shotgun (WGS) entry which is preliminary data.</text>
</comment>
<evidence type="ECO:0000256" key="1">
    <source>
        <dbReference type="SAM" id="MobiDB-lite"/>
    </source>
</evidence>
<evidence type="ECO:0000313" key="3">
    <source>
        <dbReference type="EMBL" id="MBR7834620.1"/>
    </source>
</evidence>
<dbReference type="RefSeq" id="WP_212529139.1">
    <property type="nucleotide sequence ID" value="NZ_JAGSOG010000064.1"/>
</dbReference>
<protein>
    <recommendedName>
        <fullName evidence="5">Secreted protein</fullName>
    </recommendedName>
</protein>
<keyword evidence="2" id="KW-1133">Transmembrane helix</keyword>